<organism evidence="3 4">
    <name type="scientific">Meloidogyne enterolobii</name>
    <name type="common">Root-knot nematode worm</name>
    <name type="synonym">Meloidogyne mayaguensis</name>
    <dbReference type="NCBI Taxonomy" id="390850"/>
    <lineage>
        <taxon>Eukaryota</taxon>
        <taxon>Metazoa</taxon>
        <taxon>Ecdysozoa</taxon>
        <taxon>Nematoda</taxon>
        <taxon>Chromadorea</taxon>
        <taxon>Rhabditida</taxon>
        <taxon>Tylenchina</taxon>
        <taxon>Tylenchomorpha</taxon>
        <taxon>Tylenchoidea</taxon>
        <taxon>Meloidogynidae</taxon>
        <taxon>Meloidogyninae</taxon>
        <taxon>Meloidogyne</taxon>
    </lineage>
</organism>
<feature type="domain" description="Headcase N-terminal" evidence="2">
    <location>
        <begin position="26"/>
        <end position="130"/>
    </location>
</feature>
<evidence type="ECO:0000313" key="4">
    <source>
        <dbReference type="Proteomes" id="UP000580250"/>
    </source>
</evidence>
<reference evidence="3 4" key="1">
    <citation type="submission" date="2020-08" db="EMBL/GenBank/DDBJ databases">
        <authorList>
            <person name="Koutsovoulos G."/>
            <person name="Danchin GJ E."/>
        </authorList>
    </citation>
    <scope>NUCLEOTIDE SEQUENCE [LARGE SCALE GENOMIC DNA]</scope>
</reference>
<evidence type="ECO:0000259" key="2">
    <source>
        <dbReference type="Pfam" id="PF15353"/>
    </source>
</evidence>
<feature type="region of interest" description="Disordered" evidence="1">
    <location>
        <begin position="180"/>
        <end position="275"/>
    </location>
</feature>
<dbReference type="AlphaFoldDB" id="A0A6V7U6A5"/>
<feature type="compositionally biased region" description="Low complexity" evidence="1">
    <location>
        <begin position="334"/>
        <end position="356"/>
    </location>
</feature>
<name>A0A6V7U6A5_MELEN</name>
<proteinExistence type="predicted"/>
<gene>
    <name evidence="3" type="ORF">MENT_LOCUS8253</name>
</gene>
<dbReference type="EMBL" id="CAJEWN010000035">
    <property type="protein sequence ID" value="CAD2145404.1"/>
    <property type="molecule type" value="Genomic_DNA"/>
</dbReference>
<comment type="caution">
    <text evidence="3">The sequence shown here is derived from an EMBL/GenBank/DDBJ whole genome shotgun (WGS) entry which is preliminary data.</text>
</comment>
<feature type="compositionally biased region" description="Polar residues" evidence="1">
    <location>
        <begin position="266"/>
        <end position="275"/>
    </location>
</feature>
<dbReference type="InterPro" id="IPR054537">
    <property type="entry name" value="HECA_N"/>
</dbReference>
<dbReference type="Pfam" id="PF15353">
    <property type="entry name" value="HECA_N"/>
    <property type="match status" value="1"/>
</dbReference>
<evidence type="ECO:0000313" key="3">
    <source>
        <dbReference type="EMBL" id="CAD2145404.1"/>
    </source>
</evidence>
<sequence>MKMTAKQRRSATKGFEPEEYDANLDCPVPYIACVCRGVPIPKKITDEGAGFRMRCTNDRCHLASSFFLHKKCSDKLEENLLKILANEGSARGWTDAQLRSNLWEKKGQSLVGRILRCRCGMGVMSVDVDFYKKQMVEERKQKTFADPKVVQAKKAAKKSKLPAVNYNNVRPVPLELLSNDFPAKPSEHSPHQYLNGRSLERESPSSQQTTITSSPTPPSIHHEQQQRLFSSGGSEKHGDEHRKKKSYGNPKSAQSKKSSRKSKLSTPNTYNNVRPVQLDLIQQNNEFVTNGTSEHSPSLSSNQYLSNRVERESPSSNSKTPMTTPSQTPPTAPPLQNDLQQQQQNLGGNNNNNIVNGAGGDIQPRRFYSLFDPDSRGFYLGEQILGEFYLPRLLQPSSI</sequence>
<dbReference type="PANTHER" id="PTHR13425">
    <property type="entry name" value="HEADCASE PROTEIN"/>
    <property type="match status" value="1"/>
</dbReference>
<dbReference type="Proteomes" id="UP000580250">
    <property type="component" value="Unassembled WGS sequence"/>
</dbReference>
<feature type="compositionally biased region" description="Low complexity" evidence="1">
    <location>
        <begin position="204"/>
        <end position="214"/>
    </location>
</feature>
<feature type="region of interest" description="Disordered" evidence="1">
    <location>
        <begin position="289"/>
        <end position="358"/>
    </location>
</feature>
<feature type="compositionally biased region" description="Polar residues" evidence="1">
    <location>
        <begin position="289"/>
        <end position="306"/>
    </location>
</feature>
<protein>
    <recommendedName>
        <fullName evidence="2">Headcase N-terminal domain-containing protein</fullName>
    </recommendedName>
</protein>
<evidence type="ECO:0000256" key="1">
    <source>
        <dbReference type="SAM" id="MobiDB-lite"/>
    </source>
</evidence>
<dbReference type="PANTHER" id="PTHR13425:SF3">
    <property type="entry name" value="HEADCASE PROTEIN HOMOLOG"/>
    <property type="match status" value="1"/>
</dbReference>
<dbReference type="OrthoDB" id="10012848at2759"/>
<accession>A0A6V7U6A5</accession>
<dbReference type="InterPro" id="IPR026066">
    <property type="entry name" value="Headcase"/>
</dbReference>